<dbReference type="Proteomes" id="UP000662637">
    <property type="component" value="Unassembled WGS sequence"/>
</dbReference>
<reference evidence="1" key="2">
    <citation type="submission" date="2020-08" db="EMBL/GenBank/DDBJ databases">
        <authorList>
            <person name="Shumante A."/>
            <person name="Zimin A.V."/>
            <person name="Puiu D."/>
            <person name="Salzberg S.L."/>
        </authorList>
    </citation>
    <scope>NUCLEOTIDE SEQUENCE</scope>
    <source>
        <strain evidence="1">WC2-LM</strain>
        <tissue evidence="1">Liver</tissue>
    </source>
</reference>
<reference evidence="2 3" key="1">
    <citation type="submission" date="2019-04" db="EMBL/GenBank/DDBJ databases">
        <authorList>
            <person name="Alioto T."/>
            <person name="Alioto T."/>
        </authorList>
    </citation>
    <scope>NUCLEOTIDE SEQUENCE [LARGE SCALE GENOMIC DNA]</scope>
</reference>
<proteinExistence type="predicted"/>
<evidence type="ECO:0000313" key="2">
    <source>
        <dbReference type="EMBL" id="VTJ81458.1"/>
    </source>
</evidence>
<organism evidence="2 3">
    <name type="scientific">Marmota monax</name>
    <name type="common">Woodchuck</name>
    <dbReference type="NCBI Taxonomy" id="9995"/>
    <lineage>
        <taxon>Eukaryota</taxon>
        <taxon>Metazoa</taxon>
        <taxon>Chordata</taxon>
        <taxon>Craniata</taxon>
        <taxon>Vertebrata</taxon>
        <taxon>Euteleostomi</taxon>
        <taxon>Mammalia</taxon>
        <taxon>Eutheria</taxon>
        <taxon>Euarchontoglires</taxon>
        <taxon>Glires</taxon>
        <taxon>Rodentia</taxon>
        <taxon>Sciuromorpha</taxon>
        <taxon>Sciuridae</taxon>
        <taxon>Xerinae</taxon>
        <taxon>Marmotini</taxon>
        <taxon>Marmota</taxon>
    </lineage>
</organism>
<dbReference type="AlphaFoldDB" id="A0A5E4CI02"/>
<accession>A0A5E4CI02</accession>
<protein>
    <submittedName>
        <fullName evidence="2">Uncharacterized protein</fullName>
    </submittedName>
</protein>
<gene>
    <name evidence="1" type="ORF">GHT09_006341</name>
    <name evidence="2" type="ORF">MONAX_5E025062</name>
</gene>
<dbReference type="EMBL" id="WJEC01008012">
    <property type="protein sequence ID" value="KAF7464628.1"/>
    <property type="molecule type" value="Genomic_DNA"/>
</dbReference>
<dbReference type="EMBL" id="CABDUW010001429">
    <property type="protein sequence ID" value="VTJ81458.1"/>
    <property type="molecule type" value="Genomic_DNA"/>
</dbReference>
<keyword evidence="3" id="KW-1185">Reference proteome</keyword>
<sequence length="149" mass="15686">MYHCLSTPWTCAAVYCGDVPRYTVDLCCGSGAVPHYRAALPCCAALWSCAAVSRGAVPRCPVEPCRGSPAELFSSRRGAGCPIIIHGVAVSWLPIMGCALPKAAAPPKSRGAHARIPHLGLSSGMTSSVHPFFFKDHLLRCQAAAKRAP</sequence>
<evidence type="ECO:0000313" key="1">
    <source>
        <dbReference type="EMBL" id="KAF7464628.1"/>
    </source>
</evidence>
<name>A0A5E4CI02_MARMO</name>
<evidence type="ECO:0000313" key="3">
    <source>
        <dbReference type="Proteomes" id="UP000335636"/>
    </source>
</evidence>
<dbReference type="Proteomes" id="UP000335636">
    <property type="component" value="Unassembled WGS sequence"/>
</dbReference>